<dbReference type="AlphaFoldDB" id="A0A0B2WZ04"/>
<proteinExistence type="predicted"/>
<accession>A0A0B2WZ04</accession>
<name>A0A0B2WZ04_METAS</name>
<comment type="caution">
    <text evidence="1">The sequence shown here is derived from an EMBL/GenBank/DDBJ whole genome shotgun (WGS) entry which is preliminary data.</text>
</comment>
<sequence length="105" mass="11358">MGGTRSASTRFLAAAAGSVVRPVLYEEVCLISMITSSENSISCTELTSRNNEIVLVGSGMFNERRRVQGEFKPKGQKGCLYSNSDLLLSVQHQETLVTLCIVSNA</sequence>
<protein>
    <submittedName>
        <fullName evidence="1">Uncharacterized protein</fullName>
    </submittedName>
</protein>
<reference evidence="1 2" key="1">
    <citation type="journal article" date="2014" name="Proc. Natl. Acad. Sci. U.S.A.">
        <title>Trajectory and genomic determinants of fungal-pathogen speciation and host adaptation.</title>
        <authorList>
            <person name="Hu X."/>
            <person name="Xiao G."/>
            <person name="Zheng P."/>
            <person name="Shang Y."/>
            <person name="Su Y."/>
            <person name="Zhang X."/>
            <person name="Liu X."/>
            <person name="Zhan S."/>
            <person name="St Leger R.J."/>
            <person name="Wang C."/>
        </authorList>
    </citation>
    <scope>NUCLEOTIDE SEQUENCE [LARGE SCALE GENOMIC DNA]</scope>
    <source>
        <strain evidence="1 2">ARSEF 1941</strain>
    </source>
</reference>
<dbReference type="Proteomes" id="UP000030816">
    <property type="component" value="Unassembled WGS sequence"/>
</dbReference>
<evidence type="ECO:0000313" key="2">
    <source>
        <dbReference type="Proteomes" id="UP000030816"/>
    </source>
</evidence>
<dbReference type="EMBL" id="AZHE01000001">
    <property type="protein sequence ID" value="KHO01532.1"/>
    <property type="molecule type" value="Genomic_DNA"/>
</dbReference>
<dbReference type="HOGENOM" id="CLU_2237198_0_0_1"/>
<gene>
    <name evidence="1" type="ORF">MAM_00533</name>
</gene>
<dbReference type="GeneID" id="63734988"/>
<dbReference type="RefSeq" id="XP_040682597.1">
    <property type="nucleotide sequence ID" value="XM_040819332.1"/>
</dbReference>
<evidence type="ECO:0000313" key="1">
    <source>
        <dbReference type="EMBL" id="KHO01532.1"/>
    </source>
</evidence>
<keyword evidence="2" id="KW-1185">Reference proteome</keyword>
<organism evidence="1 2">
    <name type="scientific">Metarhizium album (strain ARSEF 1941)</name>
    <dbReference type="NCBI Taxonomy" id="1081103"/>
    <lineage>
        <taxon>Eukaryota</taxon>
        <taxon>Fungi</taxon>
        <taxon>Dikarya</taxon>
        <taxon>Ascomycota</taxon>
        <taxon>Pezizomycotina</taxon>
        <taxon>Sordariomycetes</taxon>
        <taxon>Hypocreomycetidae</taxon>
        <taxon>Hypocreales</taxon>
        <taxon>Clavicipitaceae</taxon>
        <taxon>Metarhizium</taxon>
    </lineage>
</organism>